<evidence type="ECO:0000259" key="3">
    <source>
        <dbReference type="PROSITE" id="PS50983"/>
    </source>
</evidence>
<dbReference type="Gene3D" id="3.40.50.1980">
    <property type="entry name" value="Nitrogenase molybdenum iron protein domain"/>
    <property type="match status" value="2"/>
</dbReference>
<name>A0A8J3FXJ7_9PSEU</name>
<reference evidence="4" key="1">
    <citation type="journal article" date="2014" name="Int. J. Syst. Evol. Microbiol.">
        <title>Complete genome sequence of Corynebacterium casei LMG S-19264T (=DSM 44701T), isolated from a smear-ripened cheese.</title>
        <authorList>
            <consortium name="US DOE Joint Genome Institute (JGI-PGF)"/>
            <person name="Walter F."/>
            <person name="Albersmeier A."/>
            <person name="Kalinowski J."/>
            <person name="Ruckert C."/>
        </authorList>
    </citation>
    <scope>NUCLEOTIDE SEQUENCE</scope>
    <source>
        <strain evidence="4">CGMCC 4.5737</strain>
    </source>
</reference>
<organism evidence="4 5">
    <name type="scientific">Longimycelium tulufanense</name>
    <dbReference type="NCBI Taxonomy" id="907463"/>
    <lineage>
        <taxon>Bacteria</taxon>
        <taxon>Bacillati</taxon>
        <taxon>Actinomycetota</taxon>
        <taxon>Actinomycetes</taxon>
        <taxon>Pseudonocardiales</taxon>
        <taxon>Pseudonocardiaceae</taxon>
        <taxon>Longimycelium</taxon>
    </lineage>
</organism>
<evidence type="ECO:0000256" key="2">
    <source>
        <dbReference type="SAM" id="MobiDB-lite"/>
    </source>
</evidence>
<evidence type="ECO:0000313" key="4">
    <source>
        <dbReference type="EMBL" id="GGM74781.1"/>
    </source>
</evidence>
<dbReference type="CDD" id="cd01148">
    <property type="entry name" value="TroA_a"/>
    <property type="match status" value="1"/>
</dbReference>
<feature type="region of interest" description="Disordered" evidence="2">
    <location>
        <begin position="1"/>
        <end position="29"/>
    </location>
</feature>
<dbReference type="Pfam" id="PF01497">
    <property type="entry name" value="Peripla_BP_2"/>
    <property type="match status" value="1"/>
</dbReference>
<dbReference type="AlphaFoldDB" id="A0A8J3FXJ7"/>
<dbReference type="PANTHER" id="PTHR30535">
    <property type="entry name" value="VITAMIN B12-BINDING PROTEIN"/>
    <property type="match status" value="1"/>
</dbReference>
<comment type="similarity">
    <text evidence="1">Belongs to the bacterial solute-binding protein 8 family.</text>
</comment>
<accession>A0A8J3FXJ7</accession>
<protein>
    <submittedName>
        <fullName evidence="4">Lipoprotein</fullName>
    </submittedName>
</protein>
<evidence type="ECO:0000313" key="5">
    <source>
        <dbReference type="Proteomes" id="UP000637578"/>
    </source>
</evidence>
<dbReference type="PROSITE" id="PS50983">
    <property type="entry name" value="FE_B12_PBP"/>
    <property type="match status" value="1"/>
</dbReference>
<dbReference type="PANTHER" id="PTHR30535:SF7">
    <property type="entry name" value="IRON(III) DICITRATE-BINDING PROTEIN"/>
    <property type="match status" value="1"/>
</dbReference>
<dbReference type="Proteomes" id="UP000637578">
    <property type="component" value="Unassembled WGS sequence"/>
</dbReference>
<dbReference type="InterPro" id="IPR050902">
    <property type="entry name" value="ABC_Transporter_SBP"/>
</dbReference>
<dbReference type="EMBL" id="BMMK01000033">
    <property type="protein sequence ID" value="GGM74781.1"/>
    <property type="molecule type" value="Genomic_DNA"/>
</dbReference>
<sequence length="351" mass="38199">MPPVSGPTPRRRGPRAWPRAAHRKGTMGTTRTTVRWAGLLLAALLSAGCGADTGERPRSADSGVQVTNCDRPQSFPESPRRVVSMNQHATEMLLTLGLGDRMVGTAYPDSDDVPPQLADSYRKIPKLSDRYPTFEQVLAAEPDLVVGGYASAFAEKEGRGRKALEDRGIRTLLLTENCTERTTFDTVAEDLRMFGRVFGVPNRAEKVVSGMKARLDAVRAKLKDVEPVPVFFYDSGKKSAFTVGGRGLGNEIAAMAGGRNVFADNDRVFGDASWEQVAERAPRAVVIIDYLGSGQVDTKREYLRDHPLAGATPGVSEGRFIVLALPDIIEGIRMPDAVERLARALHPEVAW</sequence>
<dbReference type="InterPro" id="IPR002491">
    <property type="entry name" value="ABC_transptr_periplasmic_BD"/>
</dbReference>
<keyword evidence="4" id="KW-0449">Lipoprotein</keyword>
<comment type="caution">
    <text evidence="4">The sequence shown here is derived from an EMBL/GenBank/DDBJ whole genome shotgun (WGS) entry which is preliminary data.</text>
</comment>
<gene>
    <name evidence="4" type="ORF">GCM10012275_51830</name>
</gene>
<feature type="domain" description="Fe/B12 periplasmic-binding" evidence="3">
    <location>
        <begin position="81"/>
        <end position="351"/>
    </location>
</feature>
<reference evidence="4" key="2">
    <citation type="submission" date="2020-09" db="EMBL/GenBank/DDBJ databases">
        <authorList>
            <person name="Sun Q."/>
            <person name="Zhou Y."/>
        </authorList>
    </citation>
    <scope>NUCLEOTIDE SEQUENCE</scope>
    <source>
        <strain evidence="4">CGMCC 4.5737</strain>
    </source>
</reference>
<feature type="compositionally biased region" description="Basic residues" evidence="2">
    <location>
        <begin position="9"/>
        <end position="25"/>
    </location>
</feature>
<dbReference type="SUPFAM" id="SSF53807">
    <property type="entry name" value="Helical backbone' metal receptor"/>
    <property type="match status" value="1"/>
</dbReference>
<evidence type="ECO:0000256" key="1">
    <source>
        <dbReference type="ARBA" id="ARBA00008814"/>
    </source>
</evidence>
<keyword evidence="5" id="KW-1185">Reference proteome</keyword>
<proteinExistence type="inferred from homology"/>